<protein>
    <submittedName>
        <fullName evidence="3">Protein binding protein, putative</fullName>
    </submittedName>
</protein>
<dbReference type="Gene3D" id="3.40.50.410">
    <property type="entry name" value="von Willebrand factor, type A domain"/>
    <property type="match status" value="1"/>
</dbReference>
<dbReference type="Pfam" id="PF00092">
    <property type="entry name" value="VWA"/>
    <property type="match status" value="1"/>
</dbReference>
<organism evidence="3 4">
    <name type="scientific">Ricinus communis</name>
    <name type="common">Castor bean</name>
    <dbReference type="NCBI Taxonomy" id="3988"/>
    <lineage>
        <taxon>Eukaryota</taxon>
        <taxon>Viridiplantae</taxon>
        <taxon>Streptophyta</taxon>
        <taxon>Embryophyta</taxon>
        <taxon>Tracheophyta</taxon>
        <taxon>Spermatophyta</taxon>
        <taxon>Magnoliopsida</taxon>
        <taxon>eudicotyledons</taxon>
        <taxon>Gunneridae</taxon>
        <taxon>Pentapetalae</taxon>
        <taxon>rosids</taxon>
        <taxon>fabids</taxon>
        <taxon>Malpighiales</taxon>
        <taxon>Euphorbiaceae</taxon>
        <taxon>Acalyphoideae</taxon>
        <taxon>Acalypheae</taxon>
        <taxon>Ricinus</taxon>
    </lineage>
</organism>
<dbReference type="InterPro" id="IPR002035">
    <property type="entry name" value="VWF_A"/>
</dbReference>
<dbReference type="SMART" id="SM00327">
    <property type="entry name" value="VWA"/>
    <property type="match status" value="1"/>
</dbReference>
<feature type="domain" description="VWFA" evidence="2">
    <location>
        <begin position="101"/>
        <end position="269"/>
    </location>
</feature>
<proteinExistence type="predicted"/>
<evidence type="ECO:0000313" key="3">
    <source>
        <dbReference type="EMBL" id="EEF36142.1"/>
    </source>
</evidence>
<dbReference type="AlphaFoldDB" id="B9SJS6"/>
<dbReference type="InParanoid" id="B9SJS6"/>
<dbReference type="eggNOG" id="ENOG502QZGI">
    <property type="taxonomic scope" value="Eukaryota"/>
</dbReference>
<dbReference type="InterPro" id="IPR051266">
    <property type="entry name" value="CLCR"/>
</dbReference>
<accession>B9SJS6</accession>
<sequence>MGQICQICKRRRGRRANLLAGGEAEQKLPLVPLLPPPLKMSSNDDDEKIVTRSRPTPPIVPARVKLRSINNDMAPLEESKLKVMLELTGGDSSSYGRPGLDLVAVLDVSRSMEGDKMEKMKTAMLFIIKKLGPTDRLSIVTFSGGANRLCPLRQTTGKSQEEFENLINGLNADGATNITAGLQTALKVLKGRSFNGERVVGIMLMSDGEQNAGSDATGVSVGNVPIHTFGFGINHEPKGLKAIAHNSIGGTFSDVQNIDSLTKAFAQCLAGLLTVVVQDLKMTIAQPKDESKIQQVSAGSYPQTRDDVAGSVTVTFGDLYSKEVRKVIVDLLLPSASKGWGGNVLEITYAYSTRGKLFEAPPATLTVRRTVASPVQEERPEVITEETRLRTAGMMKEARAMADNNKLYDARDKLVEAENLLEDVVDDGHNPVIEMLRLELQQLLKLMKSQETYEKQGRPFALSSETSHDRQRFASRGDLETLRLFATPRMDKYLEQAKAFDEDPSKPPPSVLKEELIEALRFLIQAAIQSLQAIEKIINS</sequence>
<name>B9SJS6_RICCO</name>
<dbReference type="InterPro" id="IPR032838">
    <property type="entry name" value="Vwaint_dom"/>
</dbReference>
<gene>
    <name evidence="3" type="ORF">RCOM_0907530</name>
</gene>
<dbReference type="Pfam" id="PF14624">
    <property type="entry name" value="Vwaint"/>
    <property type="match status" value="1"/>
</dbReference>
<dbReference type="SUPFAM" id="SSF53300">
    <property type="entry name" value="vWA-like"/>
    <property type="match status" value="1"/>
</dbReference>
<dbReference type="OrthoDB" id="687730at2759"/>
<evidence type="ECO:0000313" key="4">
    <source>
        <dbReference type="Proteomes" id="UP000008311"/>
    </source>
</evidence>
<reference evidence="4" key="1">
    <citation type="journal article" date="2010" name="Nat. Biotechnol.">
        <title>Draft genome sequence of the oilseed species Ricinus communis.</title>
        <authorList>
            <person name="Chan A.P."/>
            <person name="Crabtree J."/>
            <person name="Zhao Q."/>
            <person name="Lorenzi H."/>
            <person name="Orvis J."/>
            <person name="Puiu D."/>
            <person name="Melake-Berhan A."/>
            <person name="Jones K.M."/>
            <person name="Redman J."/>
            <person name="Chen G."/>
            <person name="Cahoon E.B."/>
            <person name="Gedil M."/>
            <person name="Stanke M."/>
            <person name="Haas B.J."/>
            <person name="Wortman J.R."/>
            <person name="Fraser-Liggett C.M."/>
            <person name="Ravel J."/>
            <person name="Rabinowicz P.D."/>
        </authorList>
    </citation>
    <scope>NUCLEOTIDE SEQUENCE [LARGE SCALE GENOMIC DNA]</scope>
    <source>
        <strain evidence="4">cv. Hale</strain>
    </source>
</reference>
<evidence type="ECO:0000256" key="1">
    <source>
        <dbReference type="SAM" id="MobiDB-lite"/>
    </source>
</evidence>
<keyword evidence="4" id="KW-1185">Reference proteome</keyword>
<dbReference type="Proteomes" id="UP000008311">
    <property type="component" value="Unassembled WGS sequence"/>
</dbReference>
<dbReference type="EMBL" id="EQ973989">
    <property type="protein sequence ID" value="EEF36142.1"/>
    <property type="molecule type" value="Genomic_DNA"/>
</dbReference>
<feature type="region of interest" description="Disordered" evidence="1">
    <location>
        <begin position="33"/>
        <end position="56"/>
    </location>
</feature>
<dbReference type="InterPro" id="IPR036465">
    <property type="entry name" value="vWFA_dom_sf"/>
</dbReference>
<evidence type="ECO:0000259" key="2">
    <source>
        <dbReference type="PROSITE" id="PS50234"/>
    </source>
</evidence>
<dbReference type="KEGG" id="rcu:8275046"/>
<dbReference type="PROSITE" id="PS50234">
    <property type="entry name" value="VWFA"/>
    <property type="match status" value="1"/>
</dbReference>
<dbReference type="PANTHER" id="PTHR10579:SF129">
    <property type="entry name" value="OS01G0640200 PROTEIN"/>
    <property type="match status" value="1"/>
</dbReference>
<dbReference type="PANTHER" id="PTHR10579">
    <property type="entry name" value="CALCIUM-ACTIVATED CHLORIDE CHANNEL REGULATOR"/>
    <property type="match status" value="1"/>
</dbReference>